<reference evidence="2 3" key="1">
    <citation type="submission" date="2018-10" db="EMBL/GenBank/DDBJ databases">
        <title>Isolation from cow dung.</title>
        <authorList>
            <person name="Ling L."/>
        </authorList>
    </citation>
    <scope>NUCLEOTIDE SEQUENCE [LARGE SCALE GENOMIC DNA]</scope>
    <source>
        <strain evidence="2 3">NEAU-LL90</strain>
    </source>
</reference>
<gene>
    <name evidence="2" type="ORF">EBN03_11875</name>
</gene>
<organism evidence="2 3">
    <name type="scientific">Nocardia stercoris</name>
    <dbReference type="NCBI Taxonomy" id="2483361"/>
    <lineage>
        <taxon>Bacteria</taxon>
        <taxon>Bacillati</taxon>
        <taxon>Actinomycetota</taxon>
        <taxon>Actinomycetes</taxon>
        <taxon>Mycobacteriales</taxon>
        <taxon>Nocardiaceae</taxon>
        <taxon>Nocardia</taxon>
    </lineage>
</organism>
<evidence type="ECO:0000313" key="3">
    <source>
        <dbReference type="Proteomes" id="UP000279275"/>
    </source>
</evidence>
<dbReference type="SUPFAM" id="SSF55424">
    <property type="entry name" value="FAD/NAD-linked reductases, dimerisation (C-terminal) domain"/>
    <property type="match status" value="1"/>
</dbReference>
<feature type="domain" description="Reductase C-terminal" evidence="1">
    <location>
        <begin position="32"/>
        <end position="100"/>
    </location>
</feature>
<sequence length="105" mass="11673">MHLEHWHHAADSAQIAARNILGANETYDPLPYFWSHQLGHSLHYIGRHGRADPAEIRSDTRSGRAVTWTRGGRPTAVLALDAPHLVRRARAALQAADRPEIGAMQ</sequence>
<dbReference type="InterPro" id="IPR028202">
    <property type="entry name" value="Reductase_C"/>
</dbReference>
<dbReference type="AlphaFoldDB" id="A0A3M2L7L6"/>
<evidence type="ECO:0000259" key="1">
    <source>
        <dbReference type="Pfam" id="PF14759"/>
    </source>
</evidence>
<dbReference type="Gene3D" id="3.30.390.30">
    <property type="match status" value="1"/>
</dbReference>
<name>A0A3M2L7L6_9NOCA</name>
<evidence type="ECO:0000313" key="2">
    <source>
        <dbReference type="EMBL" id="RMI32986.1"/>
    </source>
</evidence>
<dbReference type="EMBL" id="RFFH01000004">
    <property type="protein sequence ID" value="RMI32986.1"/>
    <property type="molecule type" value="Genomic_DNA"/>
</dbReference>
<dbReference type="InterPro" id="IPR016156">
    <property type="entry name" value="FAD/NAD-linked_Rdtase_dimer_sf"/>
</dbReference>
<protein>
    <recommendedName>
        <fullName evidence="1">Reductase C-terminal domain-containing protein</fullName>
    </recommendedName>
</protein>
<keyword evidence="3" id="KW-1185">Reference proteome</keyword>
<accession>A0A3M2L7L6</accession>
<proteinExistence type="predicted"/>
<comment type="caution">
    <text evidence="2">The sequence shown here is derived from an EMBL/GenBank/DDBJ whole genome shotgun (WGS) entry which is preliminary data.</text>
</comment>
<dbReference type="Proteomes" id="UP000279275">
    <property type="component" value="Unassembled WGS sequence"/>
</dbReference>
<dbReference type="Pfam" id="PF14759">
    <property type="entry name" value="Reductase_C"/>
    <property type="match status" value="1"/>
</dbReference>